<evidence type="ECO:0000313" key="6">
    <source>
        <dbReference type="EMBL" id="SEA14728.1"/>
    </source>
</evidence>
<evidence type="ECO:0000256" key="2">
    <source>
        <dbReference type="ARBA" id="ARBA00034247"/>
    </source>
</evidence>
<keyword evidence="7" id="KW-1185">Reference proteome</keyword>
<feature type="domain" description="GGDEF" evidence="4">
    <location>
        <begin position="373"/>
        <end position="508"/>
    </location>
</feature>
<dbReference type="EMBL" id="FNQN01000003">
    <property type="protein sequence ID" value="SEA14728.1"/>
    <property type="molecule type" value="Genomic_DNA"/>
</dbReference>
<dbReference type="Gene3D" id="3.30.70.270">
    <property type="match status" value="1"/>
</dbReference>
<accession>A0A1H3YUH1</accession>
<dbReference type="InterPro" id="IPR029787">
    <property type="entry name" value="Nucleotide_cyclase"/>
</dbReference>
<dbReference type="Pfam" id="PF00990">
    <property type="entry name" value="GGDEF"/>
    <property type="match status" value="1"/>
</dbReference>
<dbReference type="Pfam" id="PF08668">
    <property type="entry name" value="HDOD"/>
    <property type="match status" value="1"/>
</dbReference>
<evidence type="ECO:0000259" key="4">
    <source>
        <dbReference type="PROSITE" id="PS50887"/>
    </source>
</evidence>
<keyword evidence="3" id="KW-0175">Coiled coil</keyword>
<dbReference type="InterPro" id="IPR043128">
    <property type="entry name" value="Rev_trsase/Diguanyl_cyclase"/>
</dbReference>
<dbReference type="OrthoDB" id="9813903at2"/>
<reference evidence="6 7" key="1">
    <citation type="submission" date="2016-10" db="EMBL/GenBank/DDBJ databases">
        <authorList>
            <person name="de Groot N.N."/>
        </authorList>
    </citation>
    <scope>NUCLEOTIDE SEQUENCE [LARGE SCALE GENOMIC DNA]</scope>
    <source>
        <strain evidence="6 7">DSM 7343</strain>
    </source>
</reference>
<organism evidence="6 7">
    <name type="scientific">Desulfuromusa kysingii</name>
    <dbReference type="NCBI Taxonomy" id="37625"/>
    <lineage>
        <taxon>Bacteria</taxon>
        <taxon>Pseudomonadati</taxon>
        <taxon>Thermodesulfobacteriota</taxon>
        <taxon>Desulfuromonadia</taxon>
        <taxon>Desulfuromonadales</taxon>
        <taxon>Geopsychrobacteraceae</taxon>
        <taxon>Desulfuromusa</taxon>
    </lineage>
</organism>
<evidence type="ECO:0000256" key="3">
    <source>
        <dbReference type="SAM" id="Coils"/>
    </source>
</evidence>
<feature type="domain" description="HDOD" evidence="5">
    <location>
        <begin position="20"/>
        <end position="214"/>
    </location>
</feature>
<comment type="catalytic activity">
    <reaction evidence="2">
        <text>2 GTP = 3',3'-c-di-GMP + 2 diphosphate</text>
        <dbReference type="Rhea" id="RHEA:24898"/>
        <dbReference type="ChEBI" id="CHEBI:33019"/>
        <dbReference type="ChEBI" id="CHEBI:37565"/>
        <dbReference type="ChEBI" id="CHEBI:58805"/>
        <dbReference type="EC" id="2.7.7.65"/>
    </reaction>
</comment>
<dbReference type="SUPFAM" id="SSF55073">
    <property type="entry name" value="Nucleotide cyclase"/>
    <property type="match status" value="1"/>
</dbReference>
<proteinExistence type="predicted"/>
<dbReference type="PROSITE" id="PS51833">
    <property type="entry name" value="HDOD"/>
    <property type="match status" value="1"/>
</dbReference>
<name>A0A1H3YUH1_9BACT</name>
<dbReference type="InterPro" id="IPR013976">
    <property type="entry name" value="HDOD"/>
</dbReference>
<evidence type="ECO:0000256" key="1">
    <source>
        <dbReference type="ARBA" id="ARBA00012528"/>
    </source>
</evidence>
<protein>
    <recommendedName>
        <fullName evidence="1">diguanylate cyclase</fullName>
        <ecNumber evidence="1">2.7.7.65</ecNumber>
    </recommendedName>
</protein>
<dbReference type="PANTHER" id="PTHR45138:SF9">
    <property type="entry name" value="DIGUANYLATE CYCLASE DGCM-RELATED"/>
    <property type="match status" value="1"/>
</dbReference>
<dbReference type="GO" id="GO:0052621">
    <property type="term" value="F:diguanylate cyclase activity"/>
    <property type="evidence" value="ECO:0007669"/>
    <property type="project" value="UniProtKB-EC"/>
</dbReference>
<dbReference type="InterPro" id="IPR050469">
    <property type="entry name" value="Diguanylate_Cyclase"/>
</dbReference>
<dbReference type="EC" id="2.7.7.65" evidence="1"/>
<dbReference type="CDD" id="cd01949">
    <property type="entry name" value="GGDEF"/>
    <property type="match status" value="1"/>
</dbReference>
<gene>
    <name evidence="6" type="ORF">SAMN05660420_01380</name>
</gene>
<sequence>MQTNENYRLIQQLISKELNLPSPPAIAVHILNAVQKDDAALTTLGDIIAADPALTAKMLQVANSSLFARNGKVTSINRAMSVLGTNTIKNIALSFVIAAEFNEIDAGGFNHDLFWRHSVTAAVAAELLSKAVQLQYHDIFVTSLLQDIGMLVISMTKGEEYGAMLKEAQASNLNLLMLESKKYGFDHQQVGYALLTDWHLPESICTPILYHHHPEKAPEPDDQVAAILQLSDQMASVYTGAKPAELARDCQQNLQEKFNFTRVQALDFLDSVAVNSSKMISTFELGSEEIKPYSALLQQANAELAKLNISNEQLILEMLEAKDKAEKLNCELQDANTRLKELVYRDGLTGLYNHRYFQESLANEIARANRYQSSVSLIMFDIDFFKKVNDTHGHPAGDLVLMNIAKAVTNAVRPCDIVARYGGEEFAVILPETNAAGAKVFAARLRRCVEGIATLVEGQYIYVTVSAGATTFSPKGAISSKDALIETADRGLYLSKQNGRNQITVLEPEKTLNG</sequence>
<evidence type="ECO:0000259" key="5">
    <source>
        <dbReference type="PROSITE" id="PS51833"/>
    </source>
</evidence>
<dbReference type="Gene3D" id="1.10.3210.10">
    <property type="entry name" value="Hypothetical protein af1432"/>
    <property type="match status" value="1"/>
</dbReference>
<dbReference type="PROSITE" id="PS50887">
    <property type="entry name" value="GGDEF"/>
    <property type="match status" value="1"/>
</dbReference>
<dbReference type="AlphaFoldDB" id="A0A1H3YUH1"/>
<evidence type="ECO:0000313" key="7">
    <source>
        <dbReference type="Proteomes" id="UP000199409"/>
    </source>
</evidence>
<feature type="coiled-coil region" evidence="3">
    <location>
        <begin position="297"/>
        <end position="345"/>
    </location>
</feature>
<dbReference type="GO" id="GO:0043709">
    <property type="term" value="P:cell adhesion involved in single-species biofilm formation"/>
    <property type="evidence" value="ECO:0007669"/>
    <property type="project" value="TreeGrafter"/>
</dbReference>
<dbReference type="NCBIfam" id="TIGR00254">
    <property type="entry name" value="GGDEF"/>
    <property type="match status" value="1"/>
</dbReference>
<dbReference type="SMART" id="SM00267">
    <property type="entry name" value="GGDEF"/>
    <property type="match status" value="1"/>
</dbReference>
<dbReference type="PANTHER" id="PTHR45138">
    <property type="entry name" value="REGULATORY COMPONENTS OF SENSORY TRANSDUCTION SYSTEM"/>
    <property type="match status" value="1"/>
</dbReference>
<dbReference type="SUPFAM" id="SSF109604">
    <property type="entry name" value="HD-domain/PDEase-like"/>
    <property type="match status" value="1"/>
</dbReference>
<dbReference type="GO" id="GO:0005886">
    <property type="term" value="C:plasma membrane"/>
    <property type="evidence" value="ECO:0007669"/>
    <property type="project" value="TreeGrafter"/>
</dbReference>
<dbReference type="FunFam" id="3.30.70.270:FF:000001">
    <property type="entry name" value="Diguanylate cyclase domain protein"/>
    <property type="match status" value="1"/>
</dbReference>
<dbReference type="STRING" id="37625.SAMN05660420_01380"/>
<dbReference type="Proteomes" id="UP000199409">
    <property type="component" value="Unassembled WGS sequence"/>
</dbReference>
<dbReference type="RefSeq" id="WP_092346065.1">
    <property type="nucleotide sequence ID" value="NZ_FNQN01000003.1"/>
</dbReference>
<dbReference type="GO" id="GO:1902201">
    <property type="term" value="P:negative regulation of bacterial-type flagellum-dependent cell motility"/>
    <property type="evidence" value="ECO:0007669"/>
    <property type="project" value="TreeGrafter"/>
</dbReference>
<dbReference type="InterPro" id="IPR000160">
    <property type="entry name" value="GGDEF_dom"/>
</dbReference>